<keyword evidence="5 11" id="KW-0378">Hydrolase</keyword>
<dbReference type="STRING" id="2282107.A0A286UD71"/>
<dbReference type="OrthoDB" id="1657402at2759"/>
<feature type="domain" description="Beta-galactosidase" evidence="10">
    <location>
        <begin position="391"/>
        <end position="577"/>
    </location>
</feature>
<dbReference type="InterPro" id="IPR025300">
    <property type="entry name" value="BetaGal_jelly_roll_dom"/>
</dbReference>
<dbReference type="Pfam" id="PF01301">
    <property type="entry name" value="Glyco_hydro_35"/>
    <property type="match status" value="1"/>
</dbReference>
<reference evidence="11 12" key="1">
    <citation type="journal article" date="2017" name="Mol. Ecol.">
        <title>Comparative and population genomic landscape of Phellinus noxius: A hypervariable fungus causing root rot in trees.</title>
        <authorList>
            <person name="Chung C.L."/>
            <person name="Lee T.J."/>
            <person name="Akiba M."/>
            <person name="Lee H.H."/>
            <person name="Kuo T.H."/>
            <person name="Liu D."/>
            <person name="Ke H.M."/>
            <person name="Yokoi T."/>
            <person name="Roa M.B."/>
            <person name="Lu M.J."/>
            <person name="Chang Y.Y."/>
            <person name="Ann P.J."/>
            <person name="Tsai J.N."/>
            <person name="Chen C.Y."/>
            <person name="Tzean S.S."/>
            <person name="Ota Y."/>
            <person name="Hattori T."/>
            <person name="Sahashi N."/>
            <person name="Liou R.F."/>
            <person name="Kikuchi T."/>
            <person name="Tsai I.J."/>
        </authorList>
    </citation>
    <scope>NUCLEOTIDE SEQUENCE [LARGE SCALE GENOMIC DNA]</scope>
    <source>
        <strain evidence="11 12">FFPRI411160</strain>
    </source>
</reference>
<dbReference type="GO" id="GO:0004565">
    <property type="term" value="F:beta-galactosidase activity"/>
    <property type="evidence" value="ECO:0007669"/>
    <property type="project" value="UniProtKB-EC"/>
</dbReference>
<evidence type="ECO:0000256" key="2">
    <source>
        <dbReference type="ARBA" id="ARBA00009809"/>
    </source>
</evidence>
<dbReference type="Gene3D" id="2.60.120.260">
    <property type="entry name" value="Galactose-binding domain-like"/>
    <property type="match status" value="2"/>
</dbReference>
<dbReference type="SUPFAM" id="SSF51011">
    <property type="entry name" value="Glycosyl hydrolase domain"/>
    <property type="match status" value="1"/>
</dbReference>
<keyword evidence="4 9" id="KW-0732">Signal</keyword>
<dbReference type="PANTHER" id="PTHR23421">
    <property type="entry name" value="BETA-GALACTOSIDASE RELATED"/>
    <property type="match status" value="1"/>
</dbReference>
<dbReference type="Gene3D" id="2.60.390.10">
    <property type="entry name" value="Beta-galactosidase, domain 3"/>
    <property type="match status" value="1"/>
</dbReference>
<evidence type="ECO:0000256" key="5">
    <source>
        <dbReference type="ARBA" id="ARBA00022801"/>
    </source>
</evidence>
<dbReference type="Gene3D" id="2.102.20.10">
    <property type="entry name" value="Beta-galactosidase, domain 2"/>
    <property type="match status" value="1"/>
</dbReference>
<evidence type="ECO:0000313" key="11">
    <source>
        <dbReference type="EMBL" id="PAV17507.1"/>
    </source>
</evidence>
<sequence>MKLNQPVLGLLIVVLLFLHDSLTLGFSAGEDVFPKYQRQFSSGGVTDQVQWDQYSLILKGQRIFLHSGEFHTFRLPVPSLWLDILQKIKAAGLNGISVYLHWGAINPSRGVIDFDGIRSLQTLFDLAKSVGLWVVLRPGPYMNAETTAGGIPHWVTAEVAGTLRTNATDYHETWEEYIDALIKFILPNQINEGGPLIAVQIDNEYSQGGFGHAEYFQELEGAYRAGDVVIPLTYNDPGQRKNFVNGTGAVDIYGLDQYPQGFDCSNPLRWSSVVGNNHDYHLDTNPSQPFYIPEFQGGAFDPWGPTAPGYPNCQILTGPDFEDVFYKALWADNVKLLNFYMLYGGTSWGSIPFPGVYTSYDYGSSIQENRLLTPKYTELKQQGIFLRSSPDFYKTAWVGNSSSSAVNVSNPDIFAVFLSNPDTSSGFYITRHSDSTSTETTEFTLDVSTSLGSLTVPKTIPSITLSGRQSKLVVTDYTFGVSSKLLYSTATVFFAGQIGSRDVLFLSGDSDQQHEFAVFLNNGSSVVSDTRLQASQSASLGGETTIAVLGNLTGLLTVFESDSQLILFGDSDTAGTFFSPVIPASEKGDFSHYWQFGSNASVLVGGPYLVRNATISEDGSALSLWGDLSEDVDLTVFAPDKVKAVEWNGRVVGSLESKSGKLVGKLELEGKEGDVVLPALSDWRFANSLPEIQDGFDDRSWTIANKTSTNSPFKPFYGDGRVLYGCDYQFCENIVLWRGHFNGTGSEKSVNLSINGGEAFAASVWLNDVFLNTSFGNSTNNRHILEETDDKFDFPEGSVRIGRDNVITVVQDNMGLNETQSDPDTSKSPRGIRGFKLNDGSFGEWKVQGKVGGYTKFLDRTRGIVNEGGLFGEREGWHLPGFDTSSWTKRNLSDGLPNGTAGVGFFVTKFNLDVPKGRDVPLSFVFDGDQTGVGAPYRAILFVNGWMMGKRVGNLGPQTKFPVHEGILDYHGENTVAVALWSLLPDGSGVSVEPTLDLVLDGYIEGGVGGIEVNNPGYLDRV</sequence>
<dbReference type="InterPro" id="IPR017853">
    <property type="entry name" value="GH"/>
</dbReference>
<dbReference type="InterPro" id="IPR037110">
    <property type="entry name" value="Betagal_dom2_sf"/>
</dbReference>
<dbReference type="SMART" id="SM01029">
    <property type="entry name" value="BetaGal_dom2"/>
    <property type="match status" value="1"/>
</dbReference>
<evidence type="ECO:0000256" key="4">
    <source>
        <dbReference type="ARBA" id="ARBA00022729"/>
    </source>
</evidence>
<dbReference type="InterPro" id="IPR008979">
    <property type="entry name" value="Galactose-bd-like_sf"/>
</dbReference>
<evidence type="ECO:0000256" key="8">
    <source>
        <dbReference type="RuleBase" id="RU003679"/>
    </source>
</evidence>
<gene>
    <name evidence="11" type="ORF">PNOK_0757200</name>
</gene>
<keyword evidence="6" id="KW-0325">Glycoprotein</keyword>
<comment type="catalytic activity">
    <reaction evidence="1">
        <text>Hydrolysis of terminal non-reducing beta-D-galactose residues in beta-D-galactosides.</text>
        <dbReference type="EC" id="3.2.1.23"/>
    </reaction>
</comment>
<dbReference type="Pfam" id="PF13363">
    <property type="entry name" value="BetaGal_dom3"/>
    <property type="match status" value="1"/>
</dbReference>
<dbReference type="InterPro" id="IPR036833">
    <property type="entry name" value="BetaGal_dom3_sf"/>
</dbReference>
<dbReference type="Pfam" id="PF13364">
    <property type="entry name" value="BetaGal_ABD2"/>
    <property type="match status" value="2"/>
</dbReference>
<dbReference type="Gene3D" id="3.20.20.80">
    <property type="entry name" value="Glycosidases"/>
    <property type="match status" value="1"/>
</dbReference>
<dbReference type="PRINTS" id="PR00742">
    <property type="entry name" value="GLHYDRLASE35"/>
</dbReference>
<dbReference type="GO" id="GO:0005975">
    <property type="term" value="P:carbohydrate metabolic process"/>
    <property type="evidence" value="ECO:0007669"/>
    <property type="project" value="InterPro"/>
</dbReference>
<comment type="similarity">
    <text evidence="2 8">Belongs to the glycosyl hydrolase 35 family.</text>
</comment>
<feature type="chain" id="PRO_5013561416" description="beta-galactosidase" evidence="9">
    <location>
        <begin position="26"/>
        <end position="1022"/>
    </location>
</feature>
<evidence type="ECO:0000256" key="9">
    <source>
        <dbReference type="SAM" id="SignalP"/>
    </source>
</evidence>
<dbReference type="InterPro" id="IPR031330">
    <property type="entry name" value="Gly_Hdrlase_35_cat"/>
</dbReference>
<dbReference type="FunFam" id="3.20.20.80:FF:000040">
    <property type="entry name" value="Beta-galactosidase A"/>
    <property type="match status" value="1"/>
</dbReference>
<evidence type="ECO:0000256" key="1">
    <source>
        <dbReference type="ARBA" id="ARBA00001412"/>
    </source>
</evidence>
<organism evidence="11 12">
    <name type="scientific">Pyrrhoderma noxium</name>
    <dbReference type="NCBI Taxonomy" id="2282107"/>
    <lineage>
        <taxon>Eukaryota</taxon>
        <taxon>Fungi</taxon>
        <taxon>Dikarya</taxon>
        <taxon>Basidiomycota</taxon>
        <taxon>Agaricomycotina</taxon>
        <taxon>Agaricomycetes</taxon>
        <taxon>Hymenochaetales</taxon>
        <taxon>Hymenochaetaceae</taxon>
        <taxon>Pyrrhoderma</taxon>
    </lineage>
</organism>
<evidence type="ECO:0000256" key="7">
    <source>
        <dbReference type="ARBA" id="ARBA00023295"/>
    </source>
</evidence>
<dbReference type="InterPro" id="IPR001944">
    <property type="entry name" value="Glycoside_Hdrlase_35"/>
</dbReference>
<comment type="caution">
    <text evidence="11">The sequence shown here is derived from an EMBL/GenBank/DDBJ whole genome shotgun (WGS) entry which is preliminary data.</text>
</comment>
<evidence type="ECO:0000256" key="3">
    <source>
        <dbReference type="ARBA" id="ARBA00012756"/>
    </source>
</evidence>
<dbReference type="Pfam" id="PF10435">
    <property type="entry name" value="BetaGal_dom2"/>
    <property type="match status" value="1"/>
</dbReference>
<dbReference type="InterPro" id="IPR018954">
    <property type="entry name" value="Betagal_dom2"/>
</dbReference>
<dbReference type="EMBL" id="NBII01000007">
    <property type="protein sequence ID" value="PAV17507.1"/>
    <property type="molecule type" value="Genomic_DNA"/>
</dbReference>
<keyword evidence="12" id="KW-1185">Reference proteome</keyword>
<dbReference type="EC" id="3.2.1.23" evidence="3"/>
<dbReference type="SUPFAM" id="SSF117100">
    <property type="entry name" value="Beta-galactosidase LacA, domain 3"/>
    <property type="match status" value="1"/>
</dbReference>
<evidence type="ECO:0000259" key="10">
    <source>
        <dbReference type="SMART" id="SM01029"/>
    </source>
</evidence>
<feature type="signal peptide" evidence="9">
    <location>
        <begin position="1"/>
        <end position="25"/>
    </location>
</feature>
<proteinExistence type="inferred from homology"/>
<dbReference type="InParanoid" id="A0A286UD71"/>
<evidence type="ECO:0000256" key="6">
    <source>
        <dbReference type="ARBA" id="ARBA00023180"/>
    </source>
</evidence>
<accession>A0A286UD71</accession>
<evidence type="ECO:0000313" key="12">
    <source>
        <dbReference type="Proteomes" id="UP000217199"/>
    </source>
</evidence>
<dbReference type="Proteomes" id="UP000217199">
    <property type="component" value="Unassembled WGS sequence"/>
</dbReference>
<protein>
    <recommendedName>
        <fullName evidence="3">beta-galactosidase</fullName>
        <ecNumber evidence="3">3.2.1.23</ecNumber>
    </recommendedName>
</protein>
<name>A0A286UD71_9AGAM</name>
<dbReference type="InterPro" id="IPR025972">
    <property type="entry name" value="BetaGal_dom3"/>
</dbReference>
<keyword evidence="7" id="KW-0326">Glycosidase</keyword>
<dbReference type="AlphaFoldDB" id="A0A286UD71"/>
<dbReference type="SUPFAM" id="SSF51445">
    <property type="entry name" value="(Trans)glycosidases"/>
    <property type="match status" value="1"/>
</dbReference>
<dbReference type="SUPFAM" id="SSF49785">
    <property type="entry name" value="Galactose-binding domain-like"/>
    <property type="match status" value="2"/>
</dbReference>